<name>A0AAW1VXP1_RUBAR</name>
<comment type="caution">
    <text evidence="1">The sequence shown here is derived from an EMBL/GenBank/DDBJ whole genome shotgun (WGS) entry which is preliminary data.</text>
</comment>
<organism evidence="1 2">
    <name type="scientific">Rubus argutus</name>
    <name type="common">Southern blackberry</name>
    <dbReference type="NCBI Taxonomy" id="59490"/>
    <lineage>
        <taxon>Eukaryota</taxon>
        <taxon>Viridiplantae</taxon>
        <taxon>Streptophyta</taxon>
        <taxon>Embryophyta</taxon>
        <taxon>Tracheophyta</taxon>
        <taxon>Spermatophyta</taxon>
        <taxon>Magnoliopsida</taxon>
        <taxon>eudicotyledons</taxon>
        <taxon>Gunneridae</taxon>
        <taxon>Pentapetalae</taxon>
        <taxon>rosids</taxon>
        <taxon>fabids</taxon>
        <taxon>Rosales</taxon>
        <taxon>Rosaceae</taxon>
        <taxon>Rosoideae</taxon>
        <taxon>Rosoideae incertae sedis</taxon>
        <taxon>Rubus</taxon>
    </lineage>
</organism>
<dbReference type="EMBL" id="JBEDUW010000007">
    <property type="protein sequence ID" value="KAK9912153.1"/>
    <property type="molecule type" value="Genomic_DNA"/>
</dbReference>
<evidence type="ECO:0000313" key="1">
    <source>
        <dbReference type="EMBL" id="KAK9912153.1"/>
    </source>
</evidence>
<gene>
    <name evidence="1" type="ORF">M0R45_036026</name>
</gene>
<sequence>MASSIEKRCGADGAGLRIDWTETRAEVEQGCRRLEEREDWARSLTAEAAGFGAKGCGAGCRRERRARGGRLGMASMVVRLWAVDWV</sequence>
<dbReference type="Proteomes" id="UP001457282">
    <property type="component" value="Unassembled WGS sequence"/>
</dbReference>
<reference evidence="1 2" key="1">
    <citation type="journal article" date="2023" name="G3 (Bethesda)">
        <title>A chromosome-length genome assembly and annotation of blackberry (Rubus argutus, cv. 'Hillquist').</title>
        <authorList>
            <person name="Bruna T."/>
            <person name="Aryal R."/>
            <person name="Dudchenko O."/>
            <person name="Sargent D.J."/>
            <person name="Mead D."/>
            <person name="Buti M."/>
            <person name="Cavallini A."/>
            <person name="Hytonen T."/>
            <person name="Andres J."/>
            <person name="Pham M."/>
            <person name="Weisz D."/>
            <person name="Mascagni F."/>
            <person name="Usai G."/>
            <person name="Natali L."/>
            <person name="Bassil N."/>
            <person name="Fernandez G.E."/>
            <person name="Lomsadze A."/>
            <person name="Armour M."/>
            <person name="Olukolu B."/>
            <person name="Poorten T."/>
            <person name="Britton C."/>
            <person name="Davik J."/>
            <person name="Ashrafi H."/>
            <person name="Aiden E.L."/>
            <person name="Borodovsky M."/>
            <person name="Worthington M."/>
        </authorList>
    </citation>
    <scope>NUCLEOTIDE SEQUENCE [LARGE SCALE GENOMIC DNA]</scope>
    <source>
        <strain evidence="1">PI 553951</strain>
    </source>
</reference>
<proteinExistence type="predicted"/>
<accession>A0AAW1VXP1</accession>
<keyword evidence="2" id="KW-1185">Reference proteome</keyword>
<evidence type="ECO:0000313" key="2">
    <source>
        <dbReference type="Proteomes" id="UP001457282"/>
    </source>
</evidence>
<dbReference type="AlphaFoldDB" id="A0AAW1VXP1"/>
<evidence type="ECO:0008006" key="3">
    <source>
        <dbReference type="Google" id="ProtNLM"/>
    </source>
</evidence>
<protein>
    <recommendedName>
        <fullName evidence="3">MHC class I antigen</fullName>
    </recommendedName>
</protein>